<dbReference type="SUPFAM" id="SSF55298">
    <property type="entry name" value="YjgF-like"/>
    <property type="match status" value="1"/>
</dbReference>
<name>A0A9P6WJR5_9ASCO</name>
<accession>A0A9P6WJR5</accession>
<comment type="caution">
    <text evidence="2">The sequence shown here is derived from an EMBL/GenBank/DDBJ whole genome shotgun (WGS) entry which is preliminary data.</text>
</comment>
<dbReference type="OrthoDB" id="309640at2759"/>
<dbReference type="Proteomes" id="UP000697127">
    <property type="component" value="Unassembled WGS sequence"/>
</dbReference>
<dbReference type="PANTHER" id="PTHR11803:SF58">
    <property type="entry name" value="PROTEIN HMF1-RELATED"/>
    <property type="match status" value="1"/>
</dbReference>
<dbReference type="GO" id="GO:0005829">
    <property type="term" value="C:cytosol"/>
    <property type="evidence" value="ECO:0007669"/>
    <property type="project" value="TreeGrafter"/>
</dbReference>
<evidence type="ECO:0000313" key="3">
    <source>
        <dbReference type="Proteomes" id="UP000697127"/>
    </source>
</evidence>
<organism evidence="2 3">
    <name type="scientific">Pichia californica</name>
    <dbReference type="NCBI Taxonomy" id="460514"/>
    <lineage>
        <taxon>Eukaryota</taxon>
        <taxon>Fungi</taxon>
        <taxon>Dikarya</taxon>
        <taxon>Ascomycota</taxon>
        <taxon>Saccharomycotina</taxon>
        <taxon>Pichiomycetes</taxon>
        <taxon>Pichiales</taxon>
        <taxon>Pichiaceae</taxon>
        <taxon>Pichia</taxon>
    </lineage>
</organism>
<dbReference type="InterPro" id="IPR035959">
    <property type="entry name" value="RutC-like_sf"/>
</dbReference>
<evidence type="ECO:0000313" key="2">
    <source>
        <dbReference type="EMBL" id="KAG0687328.1"/>
    </source>
</evidence>
<dbReference type="PANTHER" id="PTHR11803">
    <property type="entry name" value="2-IMINOBUTANOATE/2-IMINOPROPANOATE DEAMINASE RIDA"/>
    <property type="match status" value="1"/>
</dbReference>
<gene>
    <name evidence="2" type="ORF">C6P40_002498</name>
</gene>
<reference evidence="2" key="1">
    <citation type="submission" date="2020-11" db="EMBL/GenBank/DDBJ databases">
        <title>Kefir isolates.</title>
        <authorList>
            <person name="Marcisauskas S."/>
            <person name="Kim Y."/>
            <person name="Blasche S."/>
        </authorList>
    </citation>
    <scope>NUCLEOTIDE SEQUENCE</scope>
    <source>
        <strain evidence="2">Olga-1</strain>
    </source>
</reference>
<dbReference type="GO" id="GO:0019239">
    <property type="term" value="F:deaminase activity"/>
    <property type="evidence" value="ECO:0007669"/>
    <property type="project" value="TreeGrafter"/>
</dbReference>
<dbReference type="Gene3D" id="3.30.1330.40">
    <property type="entry name" value="RutC-like"/>
    <property type="match status" value="1"/>
</dbReference>
<protein>
    <submittedName>
        <fullName evidence="2">Uncharacterized protein</fullName>
    </submittedName>
</protein>
<dbReference type="CDD" id="cd00448">
    <property type="entry name" value="YjgF_YER057c_UK114_family"/>
    <property type="match status" value="1"/>
</dbReference>
<evidence type="ECO:0000256" key="1">
    <source>
        <dbReference type="ARBA" id="ARBA00010552"/>
    </source>
</evidence>
<keyword evidence="3" id="KW-1185">Reference proteome</keyword>
<sequence>MTSKVKWEDTSLPAGNPLIVPAHIIKENVPLVFSSGIVGVDKNGEYPLELEIQIINAFENLKVVLEAAGCESLNNVIRVFLMVKDSSYVPTVNTIFKRYFTGKPSRTCVVVGFPCEKILVEVECIAALHPKKPSSKL</sequence>
<dbReference type="Pfam" id="PF01042">
    <property type="entry name" value="Ribonuc_L-PSP"/>
    <property type="match status" value="1"/>
</dbReference>
<dbReference type="EMBL" id="PUHW01000278">
    <property type="protein sequence ID" value="KAG0687328.1"/>
    <property type="molecule type" value="Genomic_DNA"/>
</dbReference>
<comment type="similarity">
    <text evidence="1">Belongs to the RutC family.</text>
</comment>
<dbReference type="AlphaFoldDB" id="A0A9P6WJR5"/>
<proteinExistence type="inferred from homology"/>
<dbReference type="InterPro" id="IPR006175">
    <property type="entry name" value="YjgF/YER057c/UK114"/>
</dbReference>